<keyword evidence="2" id="KW-1185">Reference proteome</keyword>
<accession>A0ABV5CFS6</accession>
<evidence type="ECO:0000313" key="1">
    <source>
        <dbReference type="EMBL" id="MFB5946428.1"/>
    </source>
</evidence>
<comment type="caution">
    <text evidence="1">The sequence shown here is derived from an EMBL/GenBank/DDBJ whole genome shotgun (WGS) entry which is preliminary data.</text>
</comment>
<evidence type="ECO:0000313" key="2">
    <source>
        <dbReference type="Proteomes" id="UP001580928"/>
    </source>
</evidence>
<sequence length="141" mass="16168">MMGCTGNQSKVDTEHTESDVSHLVTEDHKAGLIPLEDQVKLDNGEKWIANIETNEGIDNMLAMVKKEKSKETPDYVMLKERLDKEFNVLLEKCTMTGESHDQLHNYLLPLKAKIDKLDPNSSKEAIKEIENHLLTYYGYFK</sequence>
<protein>
    <recommendedName>
        <fullName evidence="3">Lipoprotein</fullName>
    </recommendedName>
</protein>
<reference evidence="1 2" key="1">
    <citation type="submission" date="2024-04" db="EMBL/GenBank/DDBJ databases">
        <title>Albibacterium profundi sp. nov., isolated from sediment of the Challenger Deep of Mariana Trench.</title>
        <authorList>
            <person name="Wang Y."/>
        </authorList>
    </citation>
    <scope>NUCLEOTIDE SEQUENCE [LARGE SCALE GENOMIC DNA]</scope>
    <source>
        <strain evidence="1 2">RHL897</strain>
    </source>
</reference>
<dbReference type="Proteomes" id="UP001580928">
    <property type="component" value="Unassembled WGS sequence"/>
</dbReference>
<proteinExistence type="predicted"/>
<evidence type="ECO:0008006" key="3">
    <source>
        <dbReference type="Google" id="ProtNLM"/>
    </source>
</evidence>
<dbReference type="RefSeq" id="WP_375557931.1">
    <property type="nucleotide sequence ID" value="NZ_JBBVGT010000002.1"/>
</dbReference>
<gene>
    <name evidence="1" type="ORF">WKR92_11350</name>
</gene>
<dbReference type="EMBL" id="JBBVGT010000002">
    <property type="protein sequence ID" value="MFB5946428.1"/>
    <property type="molecule type" value="Genomic_DNA"/>
</dbReference>
<organism evidence="1 2">
    <name type="scientific">Albibacterium profundi</name>
    <dbReference type="NCBI Taxonomy" id="3134906"/>
    <lineage>
        <taxon>Bacteria</taxon>
        <taxon>Pseudomonadati</taxon>
        <taxon>Bacteroidota</taxon>
        <taxon>Sphingobacteriia</taxon>
        <taxon>Sphingobacteriales</taxon>
        <taxon>Sphingobacteriaceae</taxon>
        <taxon>Albibacterium</taxon>
    </lineage>
</organism>
<name>A0ABV5CFS6_9SPHI</name>